<keyword evidence="5" id="KW-1185">Reference proteome</keyword>
<dbReference type="RefSeq" id="WP_260793118.1">
    <property type="nucleotide sequence ID" value="NZ_CP093313.1"/>
</dbReference>
<dbReference type="InterPro" id="IPR000653">
    <property type="entry name" value="DegT/StrS_aminotransferase"/>
</dbReference>
<dbReference type="InterPro" id="IPR015422">
    <property type="entry name" value="PyrdxlP-dep_Trfase_small"/>
</dbReference>
<dbReference type="InterPro" id="IPR003869">
    <property type="entry name" value="Polysac_CapD-like"/>
</dbReference>
<evidence type="ECO:0000259" key="3">
    <source>
        <dbReference type="Pfam" id="PF02719"/>
    </source>
</evidence>
<gene>
    <name evidence="4" type="ORF">MOP44_24620</name>
</gene>
<sequence length="747" mass="81218">MRPRILLSVPHMGGRELAYVAGAFVTNWLSTVGPDVDAFEKEMEQRIDVPTVALSSGTAALHLGLRLMGVQAGDEVFCPTLTFAATCNPVWHLGALPVFLDSERTTWNLDPNVLEEALKEKARAGKLPRAVIVVHQYGQCADMDPILELCGRYEIPVLEDAAQALGGTYKGHAAGTMGAAGVFSFNGNKIITTAGGGMLVSSSREWVDKARYWSQQSRDARRAYQHSEIGFNYRMSNVLAAIGRGQLQVLDERIKQRRAIAFRYRDAFADLPGMSFMPQGPNGIHTNWLSCFLIDPDFGCSRDELIARLDAANVEARPVWRPMHMQPFHSDCERFGGAVAEDLFRRGICLPSSSSLSLDDQLYVISVIRDAAGAAAWETAGAKTSPVDLSDEGASKNNITSAEDNSVLRSVCGRVVLVTGAAGSIGSELCRQIAQFAPAAIVGFDIAESGLFELELQMREAFPAITFHAEIGSVQNAARLDELMNRYRPAAVYHAAAYKHVPLMESHPFEAVENNVFGTYSLGLAAMAHGVENFVLISSDKAVRPTSVMGVTKRIAELVLLNMQSGTTKFVAVRFGNVMDSTGSVMPIFRRQIARGGPVTVTDPEMTRFFMTVAEAGRLVLQAGATAGAGQICVLEIGQAVRIVDLAIQMIRKAGFTPGKDIAIEFTGRRPGEKLSEEMASYLEDTESTTYENIRVLNTLAVNHEELNGRIDALRSICNRRDASGLVQVLSEIVPEYSPSGELLRFS</sequence>
<dbReference type="PANTHER" id="PTHR43318">
    <property type="entry name" value="UDP-N-ACETYLGLUCOSAMINE 4,6-DEHYDRATASE"/>
    <property type="match status" value="1"/>
</dbReference>
<dbReference type="InterPro" id="IPR015421">
    <property type="entry name" value="PyrdxlP-dep_Trfase_major"/>
</dbReference>
<dbReference type="AlphaFoldDB" id="A0A9J7BM76"/>
<dbReference type="SUPFAM" id="SSF51735">
    <property type="entry name" value="NAD(P)-binding Rossmann-fold domains"/>
    <property type="match status" value="1"/>
</dbReference>
<dbReference type="Proteomes" id="UP001059380">
    <property type="component" value="Chromosome"/>
</dbReference>
<dbReference type="Pfam" id="PF01041">
    <property type="entry name" value="DegT_DnrJ_EryC1"/>
    <property type="match status" value="1"/>
</dbReference>
<evidence type="ECO:0000256" key="1">
    <source>
        <dbReference type="ARBA" id="ARBA00007430"/>
    </source>
</evidence>
<dbReference type="CDD" id="cd00616">
    <property type="entry name" value="AHBA_syn"/>
    <property type="match status" value="1"/>
</dbReference>
<feature type="domain" description="Polysaccharide biosynthesis protein CapD-like" evidence="3">
    <location>
        <begin position="416"/>
        <end position="697"/>
    </location>
</feature>
<dbReference type="EMBL" id="CP093313">
    <property type="protein sequence ID" value="UWZ83735.1"/>
    <property type="molecule type" value="Genomic_DNA"/>
</dbReference>
<dbReference type="InterPro" id="IPR015424">
    <property type="entry name" value="PyrdxlP-dep_Trfase"/>
</dbReference>
<dbReference type="CDD" id="cd05237">
    <property type="entry name" value="UDP_invert_4-6DH_SDR_e"/>
    <property type="match status" value="1"/>
</dbReference>
<dbReference type="Gene3D" id="3.40.640.10">
    <property type="entry name" value="Type I PLP-dependent aspartate aminotransferase-like (Major domain)"/>
    <property type="match status" value="1"/>
</dbReference>
<dbReference type="InterPro" id="IPR051203">
    <property type="entry name" value="Polysaccharide_Synthase-Rel"/>
</dbReference>
<accession>A0A9J7BM76</accession>
<evidence type="ECO:0000256" key="2">
    <source>
        <dbReference type="RuleBase" id="RU004508"/>
    </source>
</evidence>
<organism evidence="4 5">
    <name type="scientific">Occallatibacter riparius</name>
    <dbReference type="NCBI Taxonomy" id="1002689"/>
    <lineage>
        <taxon>Bacteria</taxon>
        <taxon>Pseudomonadati</taxon>
        <taxon>Acidobacteriota</taxon>
        <taxon>Terriglobia</taxon>
        <taxon>Terriglobales</taxon>
        <taxon>Acidobacteriaceae</taxon>
        <taxon>Occallatibacter</taxon>
    </lineage>
</organism>
<dbReference type="Gene3D" id="3.90.1150.10">
    <property type="entry name" value="Aspartate Aminotransferase, domain 1"/>
    <property type="match status" value="1"/>
</dbReference>
<keyword evidence="2" id="KW-0663">Pyridoxal phosphate</keyword>
<reference evidence="4" key="1">
    <citation type="submission" date="2021-04" db="EMBL/GenBank/DDBJ databases">
        <title>Phylogenetic analysis of Acidobacteriaceae.</title>
        <authorList>
            <person name="Qiu L."/>
            <person name="Zhang Q."/>
        </authorList>
    </citation>
    <scope>NUCLEOTIDE SEQUENCE</scope>
    <source>
        <strain evidence="4">DSM 25168</strain>
    </source>
</reference>
<dbReference type="KEGG" id="orp:MOP44_24620"/>
<dbReference type="SUPFAM" id="SSF53383">
    <property type="entry name" value="PLP-dependent transferases"/>
    <property type="match status" value="1"/>
</dbReference>
<dbReference type="InterPro" id="IPR036291">
    <property type="entry name" value="NAD(P)-bd_dom_sf"/>
</dbReference>
<dbReference type="Pfam" id="PF02719">
    <property type="entry name" value="Polysacc_synt_2"/>
    <property type="match status" value="1"/>
</dbReference>
<dbReference type="PANTHER" id="PTHR43318:SF1">
    <property type="entry name" value="POLYSACCHARIDE BIOSYNTHESIS PROTEIN EPSC-RELATED"/>
    <property type="match status" value="1"/>
</dbReference>
<name>A0A9J7BM76_9BACT</name>
<comment type="similarity">
    <text evidence="1">Belongs to the polysaccharide synthase family.</text>
</comment>
<dbReference type="Gene3D" id="3.40.50.720">
    <property type="entry name" value="NAD(P)-binding Rossmann-like Domain"/>
    <property type="match status" value="1"/>
</dbReference>
<evidence type="ECO:0000313" key="5">
    <source>
        <dbReference type="Proteomes" id="UP001059380"/>
    </source>
</evidence>
<evidence type="ECO:0000313" key="4">
    <source>
        <dbReference type="EMBL" id="UWZ83735.1"/>
    </source>
</evidence>
<protein>
    <submittedName>
        <fullName evidence="4">Polysaccharide biosynthesis protein</fullName>
    </submittedName>
</protein>
<comment type="similarity">
    <text evidence="2">Belongs to the DegT/DnrJ/EryC1 family.</text>
</comment>
<proteinExistence type="inferred from homology"/>